<keyword evidence="3" id="KW-1185">Reference proteome</keyword>
<dbReference type="Gene3D" id="3.60.130.30">
    <property type="match status" value="1"/>
</dbReference>
<sequence>MPWLDMITCAGTVICAPFDLAGELQRKEEYHIMMEGRGLDPFKTPHVEQEDLSEDETDTKDGHHDKEARTPGFIPNNTGHPQTLTTAAASKSAFKRPKAAKRAARRGPSCQAHKVKREARIEATRIATKEIALKKGAKAVDRVKRVDVELGKIRVSTTGWHDAVKGGTIPKMFDLAEAVAEGLKAKVREAEGAMDKTREEVHFTQKGKNNIQGTLPACAMGISHGGGQTEPMNLQHSPKTQAALDHLIQVPAFAQFSGQANSTFPVKCLRHGRPDHPICAIDVLKFYAPRAYEFQYVNLQKLKDYYPGLRFNFDSTLFATCTFNFGPHFVSYPHLDTNNSAFTWCAVKAMGNYDPVYGGHLILWDLGLIIQFPPGSTILIPSAFLWHSNMQIRSGET</sequence>
<feature type="region of interest" description="Disordered" evidence="1">
    <location>
        <begin position="39"/>
        <end position="113"/>
    </location>
</feature>
<evidence type="ECO:0000313" key="3">
    <source>
        <dbReference type="Proteomes" id="UP001465976"/>
    </source>
</evidence>
<protein>
    <recommendedName>
        <fullName evidence="4">JmjC domain-containing protein</fullName>
    </recommendedName>
</protein>
<name>A0ABR3EPJ3_9AGAR</name>
<feature type="compositionally biased region" description="Basic residues" evidence="1">
    <location>
        <begin position="93"/>
        <end position="105"/>
    </location>
</feature>
<dbReference type="EMBL" id="JBAHYK010002583">
    <property type="protein sequence ID" value="KAL0564787.1"/>
    <property type="molecule type" value="Genomic_DNA"/>
</dbReference>
<evidence type="ECO:0008006" key="4">
    <source>
        <dbReference type="Google" id="ProtNLM"/>
    </source>
</evidence>
<proteinExistence type="predicted"/>
<organism evidence="2 3">
    <name type="scientific">Marasmius crinis-equi</name>
    <dbReference type="NCBI Taxonomy" id="585013"/>
    <lineage>
        <taxon>Eukaryota</taxon>
        <taxon>Fungi</taxon>
        <taxon>Dikarya</taxon>
        <taxon>Basidiomycota</taxon>
        <taxon>Agaricomycotina</taxon>
        <taxon>Agaricomycetes</taxon>
        <taxon>Agaricomycetidae</taxon>
        <taxon>Agaricales</taxon>
        <taxon>Marasmiineae</taxon>
        <taxon>Marasmiaceae</taxon>
        <taxon>Marasmius</taxon>
    </lineage>
</organism>
<accession>A0ABR3EPJ3</accession>
<gene>
    <name evidence="2" type="ORF">V5O48_017253</name>
</gene>
<evidence type="ECO:0000256" key="1">
    <source>
        <dbReference type="SAM" id="MobiDB-lite"/>
    </source>
</evidence>
<reference evidence="2 3" key="1">
    <citation type="submission" date="2024-02" db="EMBL/GenBank/DDBJ databases">
        <title>A draft genome for the cacao thread blight pathogen Marasmius crinis-equi.</title>
        <authorList>
            <person name="Cohen S.P."/>
            <person name="Baruah I.K."/>
            <person name="Amoako-Attah I."/>
            <person name="Bukari Y."/>
            <person name="Meinhardt L.W."/>
            <person name="Bailey B.A."/>
        </authorList>
    </citation>
    <scope>NUCLEOTIDE SEQUENCE [LARGE SCALE GENOMIC DNA]</scope>
    <source>
        <strain evidence="2 3">GH-76</strain>
    </source>
</reference>
<feature type="compositionally biased region" description="Polar residues" evidence="1">
    <location>
        <begin position="75"/>
        <end position="86"/>
    </location>
</feature>
<evidence type="ECO:0000313" key="2">
    <source>
        <dbReference type="EMBL" id="KAL0564787.1"/>
    </source>
</evidence>
<feature type="compositionally biased region" description="Basic and acidic residues" evidence="1">
    <location>
        <begin position="39"/>
        <end position="49"/>
    </location>
</feature>
<feature type="compositionally biased region" description="Basic and acidic residues" evidence="1">
    <location>
        <begin position="59"/>
        <end position="69"/>
    </location>
</feature>
<dbReference type="Proteomes" id="UP001465976">
    <property type="component" value="Unassembled WGS sequence"/>
</dbReference>
<comment type="caution">
    <text evidence="2">The sequence shown here is derived from an EMBL/GenBank/DDBJ whole genome shotgun (WGS) entry which is preliminary data.</text>
</comment>